<gene>
    <name evidence="3" type="ORF">PLOB_00019908</name>
</gene>
<feature type="transmembrane region" description="Helical" evidence="1">
    <location>
        <begin position="198"/>
        <end position="225"/>
    </location>
</feature>
<dbReference type="Proteomes" id="UP001159405">
    <property type="component" value="Unassembled WGS sequence"/>
</dbReference>
<keyword evidence="1" id="KW-0812">Transmembrane</keyword>
<feature type="chain" id="PRO_5045744196" evidence="2">
    <location>
        <begin position="23"/>
        <end position="237"/>
    </location>
</feature>
<accession>A0ABN8RGE4</accession>
<reference evidence="3 4" key="1">
    <citation type="submission" date="2022-05" db="EMBL/GenBank/DDBJ databases">
        <authorList>
            <consortium name="Genoscope - CEA"/>
            <person name="William W."/>
        </authorList>
    </citation>
    <scope>NUCLEOTIDE SEQUENCE [LARGE SCALE GENOMIC DNA]</scope>
</reference>
<evidence type="ECO:0000313" key="3">
    <source>
        <dbReference type="EMBL" id="CAH3177868.1"/>
    </source>
</evidence>
<organism evidence="3 4">
    <name type="scientific">Porites lobata</name>
    <dbReference type="NCBI Taxonomy" id="104759"/>
    <lineage>
        <taxon>Eukaryota</taxon>
        <taxon>Metazoa</taxon>
        <taxon>Cnidaria</taxon>
        <taxon>Anthozoa</taxon>
        <taxon>Hexacorallia</taxon>
        <taxon>Scleractinia</taxon>
        <taxon>Fungiina</taxon>
        <taxon>Poritidae</taxon>
        <taxon>Porites</taxon>
    </lineage>
</organism>
<evidence type="ECO:0000256" key="1">
    <source>
        <dbReference type="SAM" id="Phobius"/>
    </source>
</evidence>
<keyword evidence="1" id="KW-0472">Membrane</keyword>
<evidence type="ECO:0000313" key="4">
    <source>
        <dbReference type="Proteomes" id="UP001159405"/>
    </source>
</evidence>
<comment type="caution">
    <text evidence="3">The sequence shown here is derived from an EMBL/GenBank/DDBJ whole genome shotgun (WGS) entry which is preliminary data.</text>
</comment>
<protein>
    <submittedName>
        <fullName evidence="3">Uncharacterized protein</fullName>
    </submittedName>
</protein>
<evidence type="ECO:0000256" key="2">
    <source>
        <dbReference type="SAM" id="SignalP"/>
    </source>
</evidence>
<keyword evidence="4" id="KW-1185">Reference proteome</keyword>
<name>A0ABN8RGE4_9CNID</name>
<keyword evidence="2" id="KW-0732">Signal</keyword>
<sequence>MAVKHLVGVIFVLGCLAWRSSASHDEDSATKKLDELFEIISNSLAGNDKCQDTDLPGDCTITSDCLKITCNAHFGGKTITLTVKVNRCDEPVTVTINVKVKGDDVDWTHVFTSGDELAVPGLGIDVKGVAKAGLFIRVKLEPDDNILTVKVILEGGTKVGSVTFFPLKMTIVTQKLPISTAYCGFVRWWEARNTAVRIVLVLVFLLLVLSIITGFNCCCCCCCCCRPCRRKRLRFIL</sequence>
<proteinExistence type="predicted"/>
<dbReference type="PROSITE" id="PS51257">
    <property type="entry name" value="PROKAR_LIPOPROTEIN"/>
    <property type="match status" value="1"/>
</dbReference>
<keyword evidence="1" id="KW-1133">Transmembrane helix</keyword>
<dbReference type="EMBL" id="CALNXK010000231">
    <property type="protein sequence ID" value="CAH3177868.1"/>
    <property type="molecule type" value="Genomic_DNA"/>
</dbReference>
<feature type="signal peptide" evidence="2">
    <location>
        <begin position="1"/>
        <end position="22"/>
    </location>
</feature>